<feature type="region of interest" description="Disordered" evidence="1">
    <location>
        <begin position="24"/>
        <end position="55"/>
    </location>
</feature>
<gene>
    <name evidence="2" type="ORF">EV650_1906</name>
</gene>
<organism evidence="2 3">
    <name type="scientific">Kribbella kalugense</name>
    <dbReference type="NCBI Taxonomy" id="2512221"/>
    <lineage>
        <taxon>Bacteria</taxon>
        <taxon>Bacillati</taxon>
        <taxon>Actinomycetota</taxon>
        <taxon>Actinomycetes</taxon>
        <taxon>Propionibacteriales</taxon>
        <taxon>Kribbellaceae</taxon>
        <taxon>Kribbella</taxon>
    </lineage>
</organism>
<evidence type="ECO:0000313" key="3">
    <source>
        <dbReference type="Proteomes" id="UP000295447"/>
    </source>
</evidence>
<dbReference type="AlphaFoldDB" id="A0A4R7ZZ18"/>
<keyword evidence="3" id="KW-1185">Reference proteome</keyword>
<accession>A0A4R7ZZ18</accession>
<dbReference type="EMBL" id="SODF01000001">
    <property type="protein sequence ID" value="TDW23056.1"/>
    <property type="molecule type" value="Genomic_DNA"/>
</dbReference>
<reference evidence="2 3" key="1">
    <citation type="submission" date="2019-03" db="EMBL/GenBank/DDBJ databases">
        <title>Genomic Encyclopedia of Type Strains, Phase III (KMG-III): the genomes of soil and plant-associated and newly described type strains.</title>
        <authorList>
            <person name="Whitman W."/>
        </authorList>
    </citation>
    <scope>NUCLEOTIDE SEQUENCE [LARGE SCALE GENOMIC DNA]</scope>
    <source>
        <strain evidence="2 3">VKM Ac-2570</strain>
    </source>
</reference>
<dbReference type="Proteomes" id="UP000295447">
    <property type="component" value="Unassembled WGS sequence"/>
</dbReference>
<name>A0A4R7ZZ18_9ACTN</name>
<protein>
    <submittedName>
        <fullName evidence="2">Uncharacterized protein</fullName>
    </submittedName>
</protein>
<comment type="caution">
    <text evidence="2">The sequence shown here is derived from an EMBL/GenBank/DDBJ whole genome shotgun (WGS) entry which is preliminary data.</text>
</comment>
<evidence type="ECO:0000256" key="1">
    <source>
        <dbReference type="SAM" id="MobiDB-lite"/>
    </source>
</evidence>
<sequence length="210" mass="22760">MACAVVAVLLVAVGVVLLVNGNGNDKPAAQQTPDPVGSLYTPSPTPTPNDSKGPNDLGVEVGWGVWFTPSKGWLPDWDKSKSGKNYILQQFSARGLIDGYYWVRQTELYNAKSFAEHLVDVESNGMQGVRIGSGVACKPANPNIKACYALSYTGVWVGKNGAKVSMKGFVTAYQDKFDRVTATDAALETRVYARRVNELIYMNNSVVKSF</sequence>
<evidence type="ECO:0000313" key="2">
    <source>
        <dbReference type="EMBL" id="TDW23056.1"/>
    </source>
</evidence>
<proteinExistence type="predicted"/>